<dbReference type="PRINTS" id="PR00380">
    <property type="entry name" value="KINESINHEAVY"/>
</dbReference>
<accession>A0A9P6VXS9</accession>
<evidence type="ECO:0000256" key="4">
    <source>
        <dbReference type="ARBA" id="ARBA00023175"/>
    </source>
</evidence>
<keyword evidence="4 5" id="KW-0505">Motor protein</keyword>
<feature type="compositionally biased region" description="Low complexity" evidence="7">
    <location>
        <begin position="1250"/>
        <end position="1271"/>
    </location>
</feature>
<protein>
    <recommendedName>
        <fullName evidence="8">Kinesin motor domain-containing protein</fullName>
    </recommendedName>
</protein>
<dbReference type="InterPro" id="IPR027640">
    <property type="entry name" value="Kinesin-like_fam"/>
</dbReference>
<comment type="caution">
    <text evidence="9">The sequence shown here is derived from an EMBL/GenBank/DDBJ whole genome shotgun (WGS) entry which is preliminary data.</text>
</comment>
<evidence type="ECO:0000256" key="3">
    <source>
        <dbReference type="ARBA" id="ARBA00023054"/>
    </source>
</evidence>
<keyword evidence="1 5" id="KW-0547">Nucleotide-binding</keyword>
<feature type="region of interest" description="Disordered" evidence="7">
    <location>
        <begin position="178"/>
        <end position="273"/>
    </location>
</feature>
<dbReference type="SMART" id="SM00129">
    <property type="entry name" value="KISc"/>
    <property type="match status" value="1"/>
</dbReference>
<proteinExistence type="inferred from homology"/>
<feature type="compositionally biased region" description="Low complexity" evidence="7">
    <location>
        <begin position="179"/>
        <end position="189"/>
    </location>
</feature>
<evidence type="ECO:0000256" key="1">
    <source>
        <dbReference type="ARBA" id="ARBA00022741"/>
    </source>
</evidence>
<dbReference type="InterPro" id="IPR027417">
    <property type="entry name" value="P-loop_NTPase"/>
</dbReference>
<gene>
    <name evidence="9" type="ORF">C6P46_006034</name>
</gene>
<dbReference type="InterPro" id="IPR019821">
    <property type="entry name" value="Kinesin_motor_CS"/>
</dbReference>
<feature type="region of interest" description="Disordered" evidence="7">
    <location>
        <begin position="1213"/>
        <end position="1350"/>
    </location>
</feature>
<dbReference type="SUPFAM" id="SSF52540">
    <property type="entry name" value="P-loop containing nucleoside triphosphate hydrolases"/>
    <property type="match status" value="1"/>
</dbReference>
<evidence type="ECO:0000313" key="9">
    <source>
        <dbReference type="EMBL" id="KAG0658158.1"/>
    </source>
</evidence>
<evidence type="ECO:0000256" key="7">
    <source>
        <dbReference type="SAM" id="MobiDB-lite"/>
    </source>
</evidence>
<evidence type="ECO:0000256" key="6">
    <source>
        <dbReference type="SAM" id="Coils"/>
    </source>
</evidence>
<feature type="compositionally biased region" description="Polar residues" evidence="7">
    <location>
        <begin position="1"/>
        <end position="10"/>
    </location>
</feature>
<reference evidence="9 10" key="1">
    <citation type="submission" date="2020-11" db="EMBL/GenBank/DDBJ databases">
        <title>Kefir isolates.</title>
        <authorList>
            <person name="Marcisauskas S."/>
            <person name="Kim Y."/>
            <person name="Blasche S."/>
        </authorList>
    </citation>
    <scope>NUCLEOTIDE SEQUENCE [LARGE SCALE GENOMIC DNA]</scope>
    <source>
        <strain evidence="9 10">KR</strain>
    </source>
</reference>
<feature type="coiled-coil region" evidence="6">
    <location>
        <begin position="1000"/>
        <end position="1087"/>
    </location>
</feature>
<dbReference type="GO" id="GO:0005524">
    <property type="term" value="F:ATP binding"/>
    <property type="evidence" value="ECO:0007669"/>
    <property type="project" value="UniProtKB-UniRule"/>
</dbReference>
<dbReference type="GO" id="GO:0008017">
    <property type="term" value="F:microtubule binding"/>
    <property type="evidence" value="ECO:0007669"/>
    <property type="project" value="InterPro"/>
</dbReference>
<keyword evidence="10" id="KW-1185">Reference proteome</keyword>
<evidence type="ECO:0000256" key="2">
    <source>
        <dbReference type="ARBA" id="ARBA00022840"/>
    </source>
</evidence>
<dbReference type="PANTHER" id="PTHR47968:SF75">
    <property type="entry name" value="CENTROMERE-ASSOCIATED PROTEIN E"/>
    <property type="match status" value="1"/>
</dbReference>
<dbReference type="InterPro" id="IPR001752">
    <property type="entry name" value="Kinesin_motor_dom"/>
</dbReference>
<feature type="coiled-coil region" evidence="6">
    <location>
        <begin position="781"/>
        <end position="956"/>
    </location>
</feature>
<organism evidence="9 10">
    <name type="scientific">Rhodotorula mucilaginosa</name>
    <name type="common">Yeast</name>
    <name type="synonym">Rhodotorula rubra</name>
    <dbReference type="NCBI Taxonomy" id="5537"/>
    <lineage>
        <taxon>Eukaryota</taxon>
        <taxon>Fungi</taxon>
        <taxon>Dikarya</taxon>
        <taxon>Basidiomycota</taxon>
        <taxon>Pucciniomycotina</taxon>
        <taxon>Microbotryomycetes</taxon>
        <taxon>Sporidiobolales</taxon>
        <taxon>Sporidiobolaceae</taxon>
        <taxon>Rhodotorula</taxon>
    </lineage>
</organism>
<keyword evidence="2 5" id="KW-0067">ATP-binding</keyword>
<dbReference type="Proteomes" id="UP000777482">
    <property type="component" value="Unassembled WGS sequence"/>
</dbReference>
<dbReference type="PROSITE" id="PS00411">
    <property type="entry name" value="KINESIN_MOTOR_1"/>
    <property type="match status" value="1"/>
</dbReference>
<feature type="binding site" evidence="5">
    <location>
        <begin position="373"/>
        <end position="380"/>
    </location>
    <ligand>
        <name>ATP</name>
        <dbReference type="ChEBI" id="CHEBI:30616"/>
    </ligand>
</feature>
<evidence type="ECO:0000256" key="5">
    <source>
        <dbReference type="PROSITE-ProRule" id="PRU00283"/>
    </source>
</evidence>
<feature type="domain" description="Kinesin motor" evidence="8">
    <location>
        <begin position="273"/>
        <end position="614"/>
    </location>
</feature>
<dbReference type="GO" id="GO:0003777">
    <property type="term" value="F:microtubule motor activity"/>
    <property type="evidence" value="ECO:0007669"/>
    <property type="project" value="InterPro"/>
</dbReference>
<feature type="compositionally biased region" description="Gly residues" evidence="7">
    <location>
        <begin position="1341"/>
        <end position="1350"/>
    </location>
</feature>
<name>A0A9P6VXS9_RHOMI</name>
<dbReference type="PANTHER" id="PTHR47968">
    <property type="entry name" value="CENTROMERE PROTEIN E"/>
    <property type="match status" value="1"/>
</dbReference>
<dbReference type="Pfam" id="PF00225">
    <property type="entry name" value="Kinesin"/>
    <property type="match status" value="1"/>
</dbReference>
<feature type="compositionally biased region" description="Basic and acidic residues" evidence="7">
    <location>
        <begin position="1296"/>
        <end position="1329"/>
    </location>
</feature>
<dbReference type="Gene3D" id="3.40.850.10">
    <property type="entry name" value="Kinesin motor domain"/>
    <property type="match status" value="1"/>
</dbReference>
<keyword evidence="3 6" id="KW-0175">Coiled coil</keyword>
<comment type="similarity">
    <text evidence="5">Belongs to the TRAFAC class myosin-kinesin ATPase superfamily. Kinesin family.</text>
</comment>
<dbReference type="EMBL" id="PUHQ01000070">
    <property type="protein sequence ID" value="KAG0658158.1"/>
    <property type="molecule type" value="Genomic_DNA"/>
</dbReference>
<feature type="coiled-coil region" evidence="6">
    <location>
        <begin position="630"/>
        <end position="697"/>
    </location>
</feature>
<sequence length="1350" mass="147214">MSCPTRSLALSTRPVRPPVDGTSHAADIHASRPHGRIRARSMARIDSHYEQGAGQAAPQQNQISVSLASALDTPARDCVEVLEDGARVYGVRKTFDPVHYLAAQATMPAARVVATEFADETIVFTQQRDESPFLSRHAASGLPTRSGGGGGGRQIATRSSVASSLNASMSYQDSLAGLASASTTTTTTSVRRGSDIPRRKAGFGPPPSTPSRTLTLAAAKSILHEEEDDEGRGHVSAATFTPLRSKVKGTEDEQSGGEVTETEEEDRDGKQENVVVCLRVRPPKSTSPTFPTAPIYTYSPSDATLSLTSAHPTLLKRFGSTSNVPKALSDEYDFRFDLLHVHPQPTEHLYDRKIRPVVKAALGGFNGTVFAYGQTASGKTHTMLGSPSEPGIIPLAVDELFSHIHHQQSRRSYSLRVSFLEIYNEQLRDLLAPPPSTLTLQPAKGPEIVENGVVKNLEERAVSLPEEVLEVLKEGETRRRVGATDWNERSSRSHCVFIVTIESMSKADGSARTSKLNLIDLAGSESATGQEERRKEGAFINKSLLTLGTVIGKLTDPSTSAAHIPYRDSKLTRLLQPALSGNSRVAVICTVSPDPEQAVETLSTLKFAKRAKMVVTKAERGVLVTDAVMLKRYAAQIATLQTQISSLESNALASERDEAFARLTEAERLGRERQDALEEKERELERLRELLNETRRFVLTGPELERSARRVSGNLLSTHEELDVVLSPSRSRSLRGTGWTVDKRDGSVNEMGALGLGTPKSMSRIRLDRARVSAGARLAEEDEAREKEAALTRQLDDARSQLAKLASASEEAETLRQRLQELEAASATASGIQAESSEEQRLRIVSLQESVARLEKELAQTTAEHDRLRVALEELRDQSRRAAEDKERELAHLQEQLDQSRRDAVGAQGDADAALQEARETLRDRDAEVAKLEVATRSLEQRLATKESEAKKLAETQAATIASLQRQAGSVKAELSTVIAAREAALADAIEQGNGARLERDVALKSVEEAERRVKDVEELLALQQQQHEATEQQTLREKDAALAAMQAEVDHARADAKAKVDKAEQLQRAVDQFERLEAQRQKYERNQRAGTDLLKSRLADLQARTSHASLPLARSDSVTSSSSALSASTAATSSGEQHVELQIRNAELSSRVLELEKQVELADSRMSRAEAEHSSAVDLQRRQLEDAEARAEDWRQKYLAVQRLLEQLMASQQDAENENKRPSAANAAAAGDTASPRTSIATRRAPLLASQQSPSRPSIASSSPSYTGSSSAGGSGVAASWIEKNRPPPLPYSPHQRDRERKARRETIARDLAKLKETKVVGEKREGWDSPLASPVKSESGGGTTSRSR</sequence>
<evidence type="ECO:0000313" key="10">
    <source>
        <dbReference type="Proteomes" id="UP000777482"/>
    </source>
</evidence>
<dbReference type="GO" id="GO:0007018">
    <property type="term" value="P:microtubule-based movement"/>
    <property type="evidence" value="ECO:0007669"/>
    <property type="project" value="InterPro"/>
</dbReference>
<feature type="region of interest" description="Disordered" evidence="7">
    <location>
        <begin position="134"/>
        <end position="159"/>
    </location>
</feature>
<dbReference type="OrthoDB" id="3176171at2759"/>
<feature type="region of interest" description="Disordered" evidence="7">
    <location>
        <begin position="1"/>
        <end position="36"/>
    </location>
</feature>
<dbReference type="PROSITE" id="PS50067">
    <property type="entry name" value="KINESIN_MOTOR_2"/>
    <property type="match status" value="1"/>
</dbReference>
<feature type="compositionally biased region" description="Acidic residues" evidence="7">
    <location>
        <begin position="252"/>
        <end position="266"/>
    </location>
</feature>
<dbReference type="InterPro" id="IPR036961">
    <property type="entry name" value="Kinesin_motor_dom_sf"/>
</dbReference>
<evidence type="ECO:0000259" key="8">
    <source>
        <dbReference type="PROSITE" id="PS50067"/>
    </source>
</evidence>